<protein>
    <submittedName>
        <fullName evidence="3">AAA family ATPase</fullName>
    </submittedName>
</protein>
<sequence>MKREPDQVLRLQRISVSGFKAVDKFTMRVDPELTVLLGMNGTGKSSILQMFSFMRHLAQGKPSLFFEERGWSAADIRFKGLHSRSNFINIEAYFLANLNDEIRWTIKWDATAERLRSERVDLRLSGDDDWLPQLKFKAKGGGRARGQNIPPFTFEGSILGLVQIDDLDENERDPLVDLYQWLSGIESLELLSPTAMKAGTGPSTGNLGSRGDRLAGFLAGLTTEQRVRVQGRVALFYPLSDLNTVRKKSGWIDLVLAEAYRGMGKIQSGHMSDGFMRVLAFCAIPEMRDVSMILLDEVEDGIQPHILGPLIELISAETPAQIIATTHSPLLANVVGTSKLRLLTRSTEGRTIATSVERLPVFQMGNEFFGPGELWANTELSVIEDQARRIGSREADETEERWH</sequence>
<evidence type="ECO:0000259" key="1">
    <source>
        <dbReference type="Pfam" id="PF13175"/>
    </source>
</evidence>
<dbReference type="PIRSF" id="PIRSF029347">
    <property type="entry name" value="RecF"/>
    <property type="match status" value="1"/>
</dbReference>
<dbReference type="InterPro" id="IPR027417">
    <property type="entry name" value="P-loop_NTPase"/>
</dbReference>
<proteinExistence type="predicted"/>
<dbReference type="Gene3D" id="3.40.50.300">
    <property type="entry name" value="P-loop containing nucleotide triphosphate hydrolases"/>
    <property type="match status" value="1"/>
</dbReference>
<accession>A0ABT0BF68</accession>
<evidence type="ECO:0000259" key="2">
    <source>
        <dbReference type="Pfam" id="PF13304"/>
    </source>
</evidence>
<dbReference type="InterPro" id="IPR003959">
    <property type="entry name" value="ATPase_AAA_core"/>
</dbReference>
<feature type="domain" description="Endonuclease GajA/Old nuclease/RecF-like AAA" evidence="1">
    <location>
        <begin position="11"/>
        <end position="97"/>
    </location>
</feature>
<dbReference type="InterPro" id="IPR014555">
    <property type="entry name" value="RecF-like"/>
</dbReference>
<dbReference type="PANTHER" id="PTHR32182">
    <property type="entry name" value="DNA REPLICATION AND REPAIR PROTEIN RECF"/>
    <property type="match status" value="1"/>
</dbReference>
<dbReference type="RefSeq" id="WP_244021764.1">
    <property type="nucleotide sequence ID" value="NZ_JALHLF010000057.1"/>
</dbReference>
<gene>
    <name evidence="3" type="ORF">MTR62_13560</name>
</gene>
<feature type="domain" description="ATPase AAA-type core" evidence="2">
    <location>
        <begin position="259"/>
        <end position="332"/>
    </location>
</feature>
<dbReference type="Pfam" id="PF13175">
    <property type="entry name" value="AAA_15"/>
    <property type="match status" value="1"/>
</dbReference>
<comment type="caution">
    <text evidence="3">The sequence shown here is derived from an EMBL/GenBank/DDBJ whole genome shotgun (WGS) entry which is preliminary data.</text>
</comment>
<dbReference type="InterPro" id="IPR041685">
    <property type="entry name" value="AAA_GajA/Old/RecF-like"/>
</dbReference>
<dbReference type="PANTHER" id="PTHR32182:SF22">
    <property type="entry name" value="ATP-DEPENDENT ENDONUCLEASE, OLD FAMILY-RELATED"/>
    <property type="match status" value="1"/>
</dbReference>
<dbReference type="Pfam" id="PF13304">
    <property type="entry name" value="AAA_21"/>
    <property type="match status" value="1"/>
</dbReference>
<reference evidence="3" key="1">
    <citation type="submission" date="2022-03" db="EMBL/GenBank/DDBJ databases">
        <title>Identification of a novel bacterium isolated from mangrove sediments.</title>
        <authorList>
            <person name="Pan X."/>
        </authorList>
    </citation>
    <scope>NUCLEOTIDE SEQUENCE</scope>
    <source>
        <strain evidence="3">B1949</strain>
    </source>
</reference>
<organism evidence="3 4">
    <name type="scientific">Novosphingobium organovorum</name>
    <dbReference type="NCBI Taxonomy" id="2930092"/>
    <lineage>
        <taxon>Bacteria</taxon>
        <taxon>Pseudomonadati</taxon>
        <taxon>Pseudomonadota</taxon>
        <taxon>Alphaproteobacteria</taxon>
        <taxon>Sphingomonadales</taxon>
        <taxon>Sphingomonadaceae</taxon>
        <taxon>Novosphingobium</taxon>
    </lineage>
</organism>
<dbReference type="EMBL" id="JALHLF010000057">
    <property type="protein sequence ID" value="MCJ2183709.1"/>
    <property type="molecule type" value="Genomic_DNA"/>
</dbReference>
<evidence type="ECO:0000313" key="4">
    <source>
        <dbReference type="Proteomes" id="UP001162881"/>
    </source>
</evidence>
<keyword evidence="4" id="KW-1185">Reference proteome</keyword>
<evidence type="ECO:0000313" key="3">
    <source>
        <dbReference type="EMBL" id="MCJ2183709.1"/>
    </source>
</evidence>
<dbReference type="Proteomes" id="UP001162881">
    <property type="component" value="Unassembled WGS sequence"/>
</dbReference>
<name>A0ABT0BF68_9SPHN</name>
<dbReference type="SUPFAM" id="SSF52540">
    <property type="entry name" value="P-loop containing nucleoside triphosphate hydrolases"/>
    <property type="match status" value="1"/>
</dbReference>